<dbReference type="AlphaFoldDB" id="A0A4R1N0K7"/>
<dbReference type="GO" id="GO:0045892">
    <property type="term" value="P:negative regulation of DNA-templated transcription"/>
    <property type="evidence" value="ECO:0007669"/>
    <property type="project" value="UniProtKB-UniRule"/>
</dbReference>
<dbReference type="EMBL" id="SMGQ01000011">
    <property type="protein sequence ID" value="TCK98402.1"/>
    <property type="molecule type" value="Genomic_DNA"/>
</dbReference>
<dbReference type="PANTHER" id="PTHR34824">
    <property type="entry name" value="HEAT-INDUCIBLE TRANSCRIPTION REPRESSOR HRCA"/>
    <property type="match status" value="1"/>
</dbReference>
<dbReference type="RefSeq" id="WP_132280906.1">
    <property type="nucleotide sequence ID" value="NZ_SMGQ01000011.1"/>
</dbReference>
<comment type="similarity">
    <text evidence="5">Belongs to the HrcA family.</text>
</comment>
<evidence type="ECO:0000256" key="1">
    <source>
        <dbReference type="ARBA" id="ARBA00022491"/>
    </source>
</evidence>
<keyword evidence="4 5" id="KW-0804">Transcription</keyword>
<sequence length="345" mass="38861">MELNERKIKILQAIILNYLESAEPVGSRTISKHYDLGISSATVRNEMSDLEELGLIIQPYTSAGRIPSDEGYRLYVDNLLKAKMFPEKVEMEFILEKVDRIEGLLQDIAKTLAVQTNYTTIVTTPQYKKTKLKHIQLVLIDERNILTVIVVEGNLIKNHLLIVNYPVEEETLAKINGLLNKNLQGLNIQQINLEIILQLKSQVGVYSDIINGVLEAIVKTVKSVDEVDLYTSGANNLLKCPEFNNIEKAAEILYTLEEKGLLLAMIQDVTQNFNKEIKILIGNENSLKSLEDCSFITTTYNLGDDNIGTIGIIGPKRMDYVNAVSMLNYTIRKVNRILNESSSNE</sequence>
<dbReference type="InterPro" id="IPR029016">
    <property type="entry name" value="GAF-like_dom_sf"/>
</dbReference>
<dbReference type="SUPFAM" id="SSF55781">
    <property type="entry name" value="GAF domain-like"/>
    <property type="match status" value="1"/>
</dbReference>
<dbReference type="Proteomes" id="UP000294545">
    <property type="component" value="Unassembled WGS sequence"/>
</dbReference>
<dbReference type="Pfam" id="PF01628">
    <property type="entry name" value="HrcA"/>
    <property type="match status" value="1"/>
</dbReference>
<comment type="caution">
    <text evidence="7">The sequence shown here is derived from an EMBL/GenBank/DDBJ whole genome shotgun (WGS) entry which is preliminary data.</text>
</comment>
<dbReference type="Gene3D" id="3.30.390.60">
    <property type="entry name" value="Heat-inducible transcription repressor hrca homolog, domain 3"/>
    <property type="match status" value="1"/>
</dbReference>
<evidence type="ECO:0000256" key="5">
    <source>
        <dbReference type="HAMAP-Rule" id="MF_00081"/>
    </source>
</evidence>
<feature type="domain" description="Heat-inducible transcription repressor HrcA C-terminal" evidence="6">
    <location>
        <begin position="103"/>
        <end position="323"/>
    </location>
</feature>
<dbReference type="PANTHER" id="PTHR34824:SF1">
    <property type="entry name" value="HEAT-INDUCIBLE TRANSCRIPTION REPRESSOR HRCA"/>
    <property type="match status" value="1"/>
</dbReference>
<evidence type="ECO:0000256" key="3">
    <source>
        <dbReference type="ARBA" id="ARBA00023016"/>
    </source>
</evidence>
<keyword evidence="8" id="KW-1185">Reference proteome</keyword>
<accession>A0A4R1N0K7</accession>
<evidence type="ECO:0000256" key="4">
    <source>
        <dbReference type="ARBA" id="ARBA00023163"/>
    </source>
</evidence>
<dbReference type="NCBIfam" id="TIGR00331">
    <property type="entry name" value="hrcA"/>
    <property type="match status" value="1"/>
</dbReference>
<dbReference type="PIRSF" id="PIRSF005485">
    <property type="entry name" value="HrcA"/>
    <property type="match status" value="1"/>
</dbReference>
<organism evidence="7 8">
    <name type="scientific">Natranaerovirga hydrolytica</name>
    <dbReference type="NCBI Taxonomy" id="680378"/>
    <lineage>
        <taxon>Bacteria</taxon>
        <taxon>Bacillati</taxon>
        <taxon>Bacillota</taxon>
        <taxon>Clostridia</taxon>
        <taxon>Lachnospirales</taxon>
        <taxon>Natranaerovirgaceae</taxon>
        <taxon>Natranaerovirga</taxon>
    </lineage>
</organism>
<comment type="function">
    <text evidence="5">Negative regulator of class I heat shock genes (grpE-dnaK-dnaJ and groELS operons). Prevents heat-shock induction of these operons.</text>
</comment>
<dbReference type="InterPro" id="IPR036388">
    <property type="entry name" value="WH-like_DNA-bd_sf"/>
</dbReference>
<proteinExistence type="inferred from homology"/>
<reference evidence="7 8" key="1">
    <citation type="submission" date="2019-03" db="EMBL/GenBank/DDBJ databases">
        <title>Genomic Encyclopedia of Type Strains, Phase IV (KMG-IV): sequencing the most valuable type-strain genomes for metagenomic binning, comparative biology and taxonomic classification.</title>
        <authorList>
            <person name="Goeker M."/>
        </authorList>
    </citation>
    <scope>NUCLEOTIDE SEQUENCE [LARGE SCALE GENOMIC DNA]</scope>
    <source>
        <strain evidence="7 8">DSM 24176</strain>
    </source>
</reference>
<keyword evidence="1 5" id="KW-0678">Repressor</keyword>
<dbReference type="GO" id="GO:0003677">
    <property type="term" value="F:DNA binding"/>
    <property type="evidence" value="ECO:0007669"/>
    <property type="project" value="InterPro"/>
</dbReference>
<evidence type="ECO:0000313" key="7">
    <source>
        <dbReference type="EMBL" id="TCK98402.1"/>
    </source>
</evidence>
<dbReference type="SUPFAM" id="SSF46785">
    <property type="entry name" value="Winged helix' DNA-binding domain"/>
    <property type="match status" value="1"/>
</dbReference>
<protein>
    <recommendedName>
        <fullName evidence="5">Heat-inducible transcription repressor HrcA</fullName>
    </recommendedName>
</protein>
<dbReference type="Gene3D" id="1.10.10.10">
    <property type="entry name" value="Winged helix-like DNA-binding domain superfamily/Winged helix DNA-binding domain"/>
    <property type="match status" value="1"/>
</dbReference>
<evidence type="ECO:0000259" key="6">
    <source>
        <dbReference type="Pfam" id="PF01628"/>
    </source>
</evidence>
<evidence type="ECO:0000256" key="2">
    <source>
        <dbReference type="ARBA" id="ARBA00023015"/>
    </source>
</evidence>
<dbReference type="InterPro" id="IPR023120">
    <property type="entry name" value="WHTH_transcript_rep_HrcA_IDD"/>
</dbReference>
<dbReference type="InterPro" id="IPR021153">
    <property type="entry name" value="HrcA_C"/>
</dbReference>
<dbReference type="InterPro" id="IPR002571">
    <property type="entry name" value="HrcA"/>
</dbReference>
<dbReference type="InterPro" id="IPR036390">
    <property type="entry name" value="WH_DNA-bd_sf"/>
</dbReference>
<evidence type="ECO:0000313" key="8">
    <source>
        <dbReference type="Proteomes" id="UP000294545"/>
    </source>
</evidence>
<keyword evidence="3 5" id="KW-0346">Stress response</keyword>
<gene>
    <name evidence="5" type="primary">hrcA</name>
    <name evidence="7" type="ORF">EDC19_0822</name>
</gene>
<dbReference type="HAMAP" id="MF_00081">
    <property type="entry name" value="HrcA"/>
    <property type="match status" value="1"/>
</dbReference>
<dbReference type="OrthoDB" id="9783139at2"/>
<name>A0A4R1N0K7_9FIRM</name>
<keyword evidence="2 5" id="KW-0805">Transcription regulation</keyword>
<dbReference type="Gene3D" id="3.30.450.40">
    <property type="match status" value="1"/>
</dbReference>